<dbReference type="InterPro" id="IPR001753">
    <property type="entry name" value="Enoyl-CoA_hydra/iso"/>
</dbReference>
<evidence type="ECO:0000256" key="5">
    <source>
        <dbReference type="ARBA" id="ARBA00023235"/>
    </source>
</evidence>
<dbReference type="GO" id="GO:0016853">
    <property type="term" value="F:isomerase activity"/>
    <property type="evidence" value="ECO:0007669"/>
    <property type="project" value="UniProtKB-KW"/>
</dbReference>
<evidence type="ECO:0000256" key="3">
    <source>
        <dbReference type="ARBA" id="ARBA00022832"/>
    </source>
</evidence>
<dbReference type="PANTHER" id="PTHR43149:SF1">
    <property type="entry name" value="DELTA(3,5)-DELTA(2,4)-DIENOYL-COA ISOMERASE, MITOCHONDRIAL"/>
    <property type="match status" value="1"/>
</dbReference>
<evidence type="ECO:0000256" key="1">
    <source>
        <dbReference type="ARBA" id="ARBA00005005"/>
    </source>
</evidence>
<comment type="similarity">
    <text evidence="2">Belongs to the enoyl-CoA hydratase/isomerase family.</text>
</comment>
<keyword evidence="3" id="KW-0276">Fatty acid metabolism</keyword>
<name>A0A845AM57_9SPHN</name>
<dbReference type="InterPro" id="IPR029045">
    <property type="entry name" value="ClpP/crotonase-like_dom_sf"/>
</dbReference>
<dbReference type="OrthoDB" id="9802898at2"/>
<dbReference type="InterPro" id="IPR014748">
    <property type="entry name" value="Enoyl-CoA_hydra_C"/>
</dbReference>
<comment type="pathway">
    <text evidence="1">Lipid metabolism; fatty acid beta-oxidation.</text>
</comment>
<accession>A0A845AM57</accession>
<keyword evidence="8" id="KW-1185">Reference proteome</keyword>
<evidence type="ECO:0000256" key="2">
    <source>
        <dbReference type="ARBA" id="ARBA00005254"/>
    </source>
</evidence>
<dbReference type="EMBL" id="WTYE01000001">
    <property type="protein sequence ID" value="MXP30243.1"/>
    <property type="molecule type" value="Genomic_DNA"/>
</dbReference>
<dbReference type="PANTHER" id="PTHR43149">
    <property type="entry name" value="ENOYL-COA HYDRATASE"/>
    <property type="match status" value="1"/>
</dbReference>
<reference evidence="6 8" key="1">
    <citation type="submission" date="2019-12" db="EMBL/GenBank/DDBJ databases">
        <title>Genomic-based taxomic classification of the family Erythrobacteraceae.</title>
        <authorList>
            <person name="Xu L."/>
        </authorList>
    </citation>
    <scope>NUCLEOTIDE SEQUENCE [LARGE SCALE GENOMIC DNA]</scope>
    <source>
        <strain evidence="6 8">JCM 16677</strain>
    </source>
</reference>
<gene>
    <name evidence="6" type="ORF">GRI94_00230</name>
    <name evidence="7" type="ORF">GRI94_14320</name>
</gene>
<evidence type="ECO:0000256" key="4">
    <source>
        <dbReference type="ARBA" id="ARBA00023098"/>
    </source>
</evidence>
<dbReference type="Gene3D" id="3.90.226.10">
    <property type="entry name" value="2-enoyl-CoA Hydratase, Chain A, domain 1"/>
    <property type="match status" value="1"/>
</dbReference>
<evidence type="ECO:0000313" key="6">
    <source>
        <dbReference type="EMBL" id="MXP30243.1"/>
    </source>
</evidence>
<dbReference type="InterPro" id="IPR045002">
    <property type="entry name" value="Ech1-like"/>
</dbReference>
<dbReference type="CDD" id="cd06558">
    <property type="entry name" value="crotonase-like"/>
    <property type="match status" value="1"/>
</dbReference>
<keyword evidence="4" id="KW-0443">Lipid metabolism</keyword>
<dbReference type="Gene3D" id="1.10.12.10">
    <property type="entry name" value="Lyase 2-enoyl-coa Hydratase, Chain A, domain 2"/>
    <property type="match status" value="1"/>
</dbReference>
<organism evidence="6 8">
    <name type="scientific">Parerythrobacter jejuensis</name>
    <dbReference type="NCBI Taxonomy" id="795812"/>
    <lineage>
        <taxon>Bacteria</taxon>
        <taxon>Pseudomonadati</taxon>
        <taxon>Pseudomonadota</taxon>
        <taxon>Alphaproteobacteria</taxon>
        <taxon>Sphingomonadales</taxon>
        <taxon>Erythrobacteraceae</taxon>
        <taxon>Parerythrobacter</taxon>
    </lineage>
</organism>
<comment type="caution">
    <text evidence="6">The sequence shown here is derived from an EMBL/GenBank/DDBJ whole genome shotgun (WGS) entry which is preliminary data.</text>
</comment>
<dbReference type="GO" id="GO:0006631">
    <property type="term" value="P:fatty acid metabolic process"/>
    <property type="evidence" value="ECO:0007669"/>
    <property type="project" value="UniProtKB-KW"/>
</dbReference>
<dbReference type="Proteomes" id="UP000446786">
    <property type="component" value="Unassembled WGS sequence"/>
</dbReference>
<dbReference type="EMBL" id="WTYE01000001">
    <property type="protein sequence ID" value="MXP33003.1"/>
    <property type="molecule type" value="Genomic_DNA"/>
</dbReference>
<proteinExistence type="inferred from homology"/>
<evidence type="ECO:0000313" key="8">
    <source>
        <dbReference type="Proteomes" id="UP000446786"/>
    </source>
</evidence>
<evidence type="ECO:0000313" key="7">
    <source>
        <dbReference type="EMBL" id="MXP33003.1"/>
    </source>
</evidence>
<protein>
    <submittedName>
        <fullName evidence="6">Enoyl-CoA hydratase/isomerase family protein</fullName>
    </submittedName>
</protein>
<dbReference type="SUPFAM" id="SSF52096">
    <property type="entry name" value="ClpP/crotonase"/>
    <property type="match status" value="1"/>
</dbReference>
<dbReference type="AlphaFoldDB" id="A0A845AM57"/>
<keyword evidence="5 6" id="KW-0413">Isomerase</keyword>
<dbReference type="RefSeq" id="WP_160777811.1">
    <property type="nucleotide sequence ID" value="NZ_BAAAZF010000001.1"/>
</dbReference>
<dbReference type="Pfam" id="PF00378">
    <property type="entry name" value="ECH_1"/>
    <property type="match status" value="1"/>
</dbReference>
<sequence length="266" mass="28567">MTDDLLIETRGPIEIATLNRPNTLNAMSASLISALDAYFRGLQDRPEIRVVLFRGAGRAFCAGLDLTPGSWPADTTLGAVQSGWKTQRAIATVMQLMRQCPQPIIALGHGAACGGGFSLLLSSDVRFAAPSLKANAAYIKIGLGGCDMGSSYFLPRLVGASVASEYLLTGKFMTADKARECGLVSALVEEEALLDTGLTLAEEMLATSPMGLRMTKDALARNIDAPSFEAALAIEDRQQVMLAQTRDFTEAKRAFAEKRAPRYEDR</sequence>